<organism evidence="11 12">
    <name type="scientific">Brachionus calyciflorus</name>
    <dbReference type="NCBI Taxonomy" id="104777"/>
    <lineage>
        <taxon>Eukaryota</taxon>
        <taxon>Metazoa</taxon>
        <taxon>Spiralia</taxon>
        <taxon>Gnathifera</taxon>
        <taxon>Rotifera</taxon>
        <taxon>Eurotatoria</taxon>
        <taxon>Monogononta</taxon>
        <taxon>Pseudotrocha</taxon>
        <taxon>Ploima</taxon>
        <taxon>Brachionidae</taxon>
        <taxon>Brachionus</taxon>
    </lineage>
</organism>
<dbReference type="Proteomes" id="UP000663879">
    <property type="component" value="Unassembled WGS sequence"/>
</dbReference>
<reference evidence="11" key="1">
    <citation type="submission" date="2021-02" db="EMBL/GenBank/DDBJ databases">
        <authorList>
            <person name="Nowell W R."/>
        </authorList>
    </citation>
    <scope>NUCLEOTIDE SEQUENCE</scope>
    <source>
        <strain evidence="11">Ploen Becks lab</strain>
    </source>
</reference>
<dbReference type="SUPFAM" id="SSF57850">
    <property type="entry name" value="RING/U-box"/>
    <property type="match status" value="1"/>
</dbReference>
<gene>
    <name evidence="11" type="ORF">OXX778_LOCUS3700</name>
</gene>
<keyword evidence="6" id="KW-0833">Ubl conjugation pathway</keyword>
<evidence type="ECO:0000313" key="12">
    <source>
        <dbReference type="Proteomes" id="UP000663879"/>
    </source>
</evidence>
<accession>A0A813PCM6</accession>
<evidence type="ECO:0000259" key="10">
    <source>
        <dbReference type="PROSITE" id="PS50089"/>
    </source>
</evidence>
<dbReference type="InterPro" id="IPR045191">
    <property type="entry name" value="MBR1/2-like"/>
</dbReference>
<evidence type="ECO:0000313" key="11">
    <source>
        <dbReference type="EMBL" id="CAF0746850.1"/>
    </source>
</evidence>
<feature type="compositionally biased region" description="Low complexity" evidence="9">
    <location>
        <begin position="136"/>
        <end position="159"/>
    </location>
</feature>
<keyword evidence="5 8" id="KW-0863">Zinc-finger</keyword>
<dbReference type="GO" id="GO:0005634">
    <property type="term" value="C:nucleus"/>
    <property type="evidence" value="ECO:0007669"/>
    <property type="project" value="TreeGrafter"/>
</dbReference>
<keyword evidence="3" id="KW-0808">Transferase</keyword>
<dbReference type="OrthoDB" id="9984778at2759"/>
<dbReference type="CDD" id="cd16474">
    <property type="entry name" value="RING-H2_RNF111-like"/>
    <property type="match status" value="1"/>
</dbReference>
<dbReference type="AlphaFoldDB" id="A0A813PCM6"/>
<dbReference type="PROSITE" id="PS50089">
    <property type="entry name" value="ZF_RING_2"/>
    <property type="match status" value="1"/>
</dbReference>
<dbReference type="InterPro" id="IPR013083">
    <property type="entry name" value="Znf_RING/FYVE/PHD"/>
</dbReference>
<evidence type="ECO:0000256" key="3">
    <source>
        <dbReference type="ARBA" id="ARBA00022679"/>
    </source>
</evidence>
<dbReference type="PANTHER" id="PTHR22937:SF65">
    <property type="entry name" value="E3 UBIQUITIN-PROTEIN LIGASE ARK2C"/>
    <property type="match status" value="1"/>
</dbReference>
<dbReference type="EC" id="2.3.2.27" evidence="2"/>
<evidence type="ECO:0000256" key="2">
    <source>
        <dbReference type="ARBA" id="ARBA00012483"/>
    </source>
</evidence>
<dbReference type="SMART" id="SM00184">
    <property type="entry name" value="RING"/>
    <property type="match status" value="1"/>
</dbReference>
<name>A0A813PCM6_9BILA</name>
<evidence type="ECO:0000256" key="8">
    <source>
        <dbReference type="PROSITE-ProRule" id="PRU00175"/>
    </source>
</evidence>
<dbReference type="Pfam" id="PF13639">
    <property type="entry name" value="zf-RING_2"/>
    <property type="match status" value="1"/>
</dbReference>
<protein>
    <recommendedName>
        <fullName evidence="2">RING-type E3 ubiquitin transferase</fullName>
        <ecNumber evidence="2">2.3.2.27</ecNumber>
    </recommendedName>
</protein>
<proteinExistence type="predicted"/>
<dbReference type="InterPro" id="IPR011016">
    <property type="entry name" value="Znf_RING-CH"/>
</dbReference>
<dbReference type="PANTHER" id="PTHR22937">
    <property type="entry name" value="E3 UBIQUITIN-PROTEIN LIGASE RNF165"/>
    <property type="match status" value="1"/>
</dbReference>
<evidence type="ECO:0000256" key="9">
    <source>
        <dbReference type="SAM" id="MobiDB-lite"/>
    </source>
</evidence>
<feature type="compositionally biased region" description="Basic and acidic residues" evidence="9">
    <location>
        <begin position="27"/>
        <end position="43"/>
    </location>
</feature>
<evidence type="ECO:0000256" key="7">
    <source>
        <dbReference type="ARBA" id="ARBA00022833"/>
    </source>
</evidence>
<sequence>MSHPPKSNDAIKQQVYKRSLDEDNPNEVDRSETKRVFVPRDKSSDEDETNMKNLYTDQLGHIKDDESIPDNKTTSSISTSNQISNSNNYLSNFQHNNDSHINQLSADFIPPNINLNQSLHHNSLFVASPISVISSNRNSNSQNNASNRLSHISHSNSHSPSRHARNNTMHENLSRLWREQQNRVEQQRHSMRRVNEANRFRLQNLHQIESNLHSNGQIRSGSNEIANSLRNPSIPYINLLNYNYQRNSIENNNNNNMRQNFHQTNLNPNLNQISLPFQMFLQNMPSALSYQFYSRMSSAHLLDRTLEDFMRLEENFLNLNRGASEEMIETNTLTFCYEFEEKEEHEREKCTICLNEYENSENVRRLPCMHLFHVNCVDQWLKMNKKCPMCRVDIETKIINCENPEPCKTTNLQIALNIPSFVDTIKKIKLDFLARLLENEYTKKIIQETIPVAIEKDLVTEVITILEEENDPLINEQKNITHKLKATKYILEVKWESKKREGVKSRDVKNVLH</sequence>
<evidence type="ECO:0000256" key="1">
    <source>
        <dbReference type="ARBA" id="ARBA00000900"/>
    </source>
</evidence>
<dbReference type="EMBL" id="CAJNOC010000335">
    <property type="protein sequence ID" value="CAF0746850.1"/>
    <property type="molecule type" value="Genomic_DNA"/>
</dbReference>
<evidence type="ECO:0000256" key="6">
    <source>
        <dbReference type="ARBA" id="ARBA00022786"/>
    </source>
</evidence>
<dbReference type="InterPro" id="IPR001841">
    <property type="entry name" value="Znf_RING"/>
</dbReference>
<keyword evidence="7" id="KW-0862">Zinc</keyword>
<dbReference type="Gene3D" id="3.30.40.10">
    <property type="entry name" value="Zinc/RING finger domain, C3HC4 (zinc finger)"/>
    <property type="match status" value="1"/>
</dbReference>
<comment type="caution">
    <text evidence="11">The sequence shown here is derived from an EMBL/GenBank/DDBJ whole genome shotgun (WGS) entry which is preliminary data.</text>
</comment>
<feature type="domain" description="RING-type" evidence="10">
    <location>
        <begin position="350"/>
        <end position="391"/>
    </location>
</feature>
<feature type="compositionally biased region" description="Low complexity" evidence="9">
    <location>
        <begin position="73"/>
        <end position="82"/>
    </location>
</feature>
<feature type="region of interest" description="Disordered" evidence="9">
    <location>
        <begin position="1"/>
        <end position="82"/>
    </location>
</feature>
<dbReference type="GO" id="GO:0008270">
    <property type="term" value="F:zinc ion binding"/>
    <property type="evidence" value="ECO:0007669"/>
    <property type="project" value="UniProtKB-KW"/>
</dbReference>
<dbReference type="GO" id="GO:0061630">
    <property type="term" value="F:ubiquitin protein ligase activity"/>
    <property type="evidence" value="ECO:0007669"/>
    <property type="project" value="UniProtKB-EC"/>
</dbReference>
<evidence type="ECO:0000256" key="5">
    <source>
        <dbReference type="ARBA" id="ARBA00022771"/>
    </source>
</evidence>
<keyword evidence="12" id="KW-1185">Reference proteome</keyword>
<keyword evidence="4" id="KW-0479">Metal-binding</keyword>
<evidence type="ECO:0000256" key="4">
    <source>
        <dbReference type="ARBA" id="ARBA00022723"/>
    </source>
</evidence>
<comment type="catalytic activity">
    <reaction evidence="1">
        <text>S-ubiquitinyl-[E2 ubiquitin-conjugating enzyme]-L-cysteine + [acceptor protein]-L-lysine = [E2 ubiquitin-conjugating enzyme]-L-cysteine + N(6)-ubiquitinyl-[acceptor protein]-L-lysine.</text>
        <dbReference type="EC" id="2.3.2.27"/>
    </reaction>
</comment>
<feature type="region of interest" description="Disordered" evidence="9">
    <location>
        <begin position="136"/>
        <end position="165"/>
    </location>
</feature>
<dbReference type="SMART" id="SM00744">
    <property type="entry name" value="RINGv"/>
    <property type="match status" value="1"/>
</dbReference>